<evidence type="ECO:0000256" key="2">
    <source>
        <dbReference type="ARBA" id="ARBA00022670"/>
    </source>
</evidence>
<dbReference type="AlphaFoldDB" id="R7V2V8"/>
<dbReference type="Pfam" id="PF16470">
    <property type="entry name" value="S8_pro-domain"/>
    <property type="match status" value="1"/>
</dbReference>
<evidence type="ECO:0000256" key="11">
    <source>
        <dbReference type="PROSITE-ProRule" id="PRU01240"/>
    </source>
</evidence>
<dbReference type="CDD" id="cd04059">
    <property type="entry name" value="Peptidases_S8_Protein_convertases_Kexins_Furin-like"/>
    <property type="match status" value="1"/>
</dbReference>
<proteinExistence type="inferred from homology"/>
<dbReference type="InterPro" id="IPR036852">
    <property type="entry name" value="Peptidase_S8/S53_dom_sf"/>
</dbReference>
<dbReference type="PROSITE" id="PS51892">
    <property type="entry name" value="SUBTILASE"/>
    <property type="match status" value="1"/>
</dbReference>
<dbReference type="InterPro" id="IPR038466">
    <property type="entry name" value="S8_pro-domain_sf"/>
</dbReference>
<name>R7V2V8_CAPTE</name>
<dbReference type="SUPFAM" id="SSF49785">
    <property type="entry name" value="Galactose-binding domain-like"/>
    <property type="match status" value="1"/>
</dbReference>
<feature type="compositionally biased region" description="Polar residues" evidence="12">
    <location>
        <begin position="174"/>
        <end position="183"/>
    </location>
</feature>
<keyword evidence="3" id="KW-0165">Cleavage on pair of basic residues</keyword>
<keyword evidence="5 11" id="KW-0378">Hydrolase</keyword>
<feature type="domain" description="P/Homo B" evidence="13">
    <location>
        <begin position="440"/>
        <end position="577"/>
    </location>
</feature>
<dbReference type="GO" id="GO:0000139">
    <property type="term" value="C:Golgi membrane"/>
    <property type="evidence" value="ECO:0007669"/>
    <property type="project" value="TreeGrafter"/>
</dbReference>
<dbReference type="HOGENOM" id="CLU_002976_4_1_1"/>
<dbReference type="PROSITE" id="PS00138">
    <property type="entry name" value="SUBTILASE_SER"/>
    <property type="match status" value="1"/>
</dbReference>
<dbReference type="GO" id="GO:0004252">
    <property type="term" value="F:serine-type endopeptidase activity"/>
    <property type="evidence" value="ECO:0007669"/>
    <property type="project" value="UniProtKB-UniRule"/>
</dbReference>
<comment type="similarity">
    <text evidence="1">Belongs to the peptidase S8 family. Furin subfamily.</text>
</comment>
<dbReference type="FunFam" id="2.60.120.260:FF:000006">
    <property type="entry name" value="Proprotein convertase subtilisin/kexin type 5"/>
    <property type="match status" value="1"/>
</dbReference>
<evidence type="ECO:0000256" key="10">
    <source>
        <dbReference type="PIRSR" id="PIRSR615500-1"/>
    </source>
</evidence>
<dbReference type="PROSITE" id="PS51829">
    <property type="entry name" value="P_HOMO_B"/>
    <property type="match status" value="1"/>
</dbReference>
<keyword evidence="9" id="KW-0325">Glycoprotein</keyword>
<evidence type="ECO:0000256" key="12">
    <source>
        <dbReference type="SAM" id="MobiDB-lite"/>
    </source>
</evidence>
<keyword evidence="2 11" id="KW-0645">Protease</keyword>
<dbReference type="InterPro" id="IPR022398">
    <property type="entry name" value="Peptidase_S8_His-AS"/>
</dbReference>
<evidence type="ECO:0000256" key="4">
    <source>
        <dbReference type="ARBA" id="ARBA00022729"/>
    </source>
</evidence>
<dbReference type="PRINTS" id="PR00723">
    <property type="entry name" value="SUBTILISIN"/>
</dbReference>
<dbReference type="PANTHER" id="PTHR42884">
    <property type="entry name" value="PROPROTEIN CONVERTASE SUBTILISIN/KEXIN-RELATED"/>
    <property type="match status" value="1"/>
</dbReference>
<dbReference type="InterPro" id="IPR008979">
    <property type="entry name" value="Galactose-bd-like_sf"/>
</dbReference>
<dbReference type="Pfam" id="PF01483">
    <property type="entry name" value="P_proprotein"/>
    <property type="match status" value="1"/>
</dbReference>
<dbReference type="InterPro" id="IPR015500">
    <property type="entry name" value="Peptidase_S8_subtilisin-rel"/>
</dbReference>
<feature type="region of interest" description="Disordered" evidence="12">
    <location>
        <begin position="163"/>
        <end position="183"/>
    </location>
</feature>
<sequence>RYTNDFVVEIEGDGDVADLVAASHGFKYVRQLHSLGEIYHFTHEEVSSRSKRSARDLVARLAADPNVGQMQPHLHNYISVKNSIPEARWTNQMHFNDPFYRDQWYYDNKGQTGGSPGIDLNVIPVWKKGLTGRGVVVTILDDGVDHTHPDLRENYLAEASADLNSRSDNDPMPDTSSADNSHGTRCAGEVAAKADNGKCGVGIAYNANIGGVRMLDGLVTDMLESEAISFKRDLIDIYSASWGPPDTGDTMEGPGVYCKRALADGVRLGRNGKGSIFVWATGNGGMVDDDCNCDGYVSSIETISIGSMSDRGLSTYFSEVCLSTMAVVPCGGDHTITARRESDEKPHVTTDLNGDCTLDFEGTSSAAPMAAGAFALVLEANPDLTWRDLQHLVARTARIPNDSEEGWTVNGGGLHVNPRFGFGVIDVGLMVEEAQKWKNVAPQKRCDLPASNTAQCVQDISSSIMQKMTTDGCAGVQQTRVTHLEHVQVQVKVKHPRRGDITMTLTSPSGTESTILKPRPLDNSAEGIDFTFLTVHHWAEDPSGEWTLAVKDIGTKRGQSRGRLLQWSLTLWGSDSEDQVEESPRAGAAHNAEQNEISKVMNIEEDLSNSLN</sequence>
<dbReference type="Pfam" id="PF00082">
    <property type="entry name" value="Peptidase_S8"/>
    <property type="match status" value="1"/>
</dbReference>
<dbReference type="InterPro" id="IPR000209">
    <property type="entry name" value="Peptidase_S8/S53_dom"/>
</dbReference>
<dbReference type="STRING" id="283909.R7V2V8"/>
<dbReference type="OMA" id="ASHDFND"/>
<dbReference type="SUPFAM" id="SSF52743">
    <property type="entry name" value="Subtilisin-like"/>
    <property type="match status" value="1"/>
</dbReference>
<keyword evidence="8" id="KW-1015">Disulfide bond</keyword>
<keyword evidence="16" id="KW-1185">Reference proteome</keyword>
<reference evidence="14 16" key="2">
    <citation type="journal article" date="2013" name="Nature">
        <title>Insights into bilaterian evolution from three spiralian genomes.</title>
        <authorList>
            <person name="Simakov O."/>
            <person name="Marletaz F."/>
            <person name="Cho S.J."/>
            <person name="Edsinger-Gonzales E."/>
            <person name="Havlak P."/>
            <person name="Hellsten U."/>
            <person name="Kuo D.H."/>
            <person name="Larsson T."/>
            <person name="Lv J."/>
            <person name="Arendt D."/>
            <person name="Savage R."/>
            <person name="Osoegawa K."/>
            <person name="de Jong P."/>
            <person name="Grimwood J."/>
            <person name="Chapman J.A."/>
            <person name="Shapiro H."/>
            <person name="Aerts A."/>
            <person name="Otillar R.P."/>
            <person name="Terry A.Y."/>
            <person name="Boore J.L."/>
            <person name="Grigoriev I.V."/>
            <person name="Lindberg D.R."/>
            <person name="Seaver E.C."/>
            <person name="Weisblat D.A."/>
            <person name="Putnam N.H."/>
            <person name="Rokhsar D.S."/>
        </authorList>
    </citation>
    <scope>NUCLEOTIDE SEQUENCE</scope>
    <source>
        <strain evidence="14 16">I ESC-2004</strain>
    </source>
</reference>
<feature type="active site" description="Charge relay system" evidence="10 11">
    <location>
        <position position="364"/>
    </location>
</feature>
<organism evidence="14">
    <name type="scientific">Capitella teleta</name>
    <name type="common">Polychaete worm</name>
    <dbReference type="NCBI Taxonomy" id="283909"/>
    <lineage>
        <taxon>Eukaryota</taxon>
        <taxon>Metazoa</taxon>
        <taxon>Spiralia</taxon>
        <taxon>Lophotrochozoa</taxon>
        <taxon>Annelida</taxon>
        <taxon>Polychaeta</taxon>
        <taxon>Sedentaria</taxon>
        <taxon>Scolecida</taxon>
        <taxon>Capitellidae</taxon>
        <taxon>Capitella</taxon>
    </lineage>
</organism>
<dbReference type="InterPro" id="IPR023827">
    <property type="entry name" value="Peptidase_S8_Asp-AS"/>
</dbReference>
<dbReference type="PANTHER" id="PTHR42884:SF23">
    <property type="entry name" value="FURIN-LIKE PROTEASE 2"/>
    <property type="match status" value="1"/>
</dbReference>
<dbReference type="SUPFAM" id="SSF54897">
    <property type="entry name" value="Protease propeptides/inhibitors"/>
    <property type="match status" value="1"/>
</dbReference>
<evidence type="ECO:0000256" key="6">
    <source>
        <dbReference type="ARBA" id="ARBA00022825"/>
    </source>
</evidence>
<evidence type="ECO:0000256" key="1">
    <source>
        <dbReference type="ARBA" id="ARBA00005325"/>
    </source>
</evidence>
<evidence type="ECO:0000256" key="3">
    <source>
        <dbReference type="ARBA" id="ARBA00022685"/>
    </source>
</evidence>
<feature type="non-terminal residue" evidence="14">
    <location>
        <position position="612"/>
    </location>
</feature>
<dbReference type="EnsemblMetazoa" id="CapteT52595">
    <property type="protein sequence ID" value="CapteP52595"/>
    <property type="gene ID" value="CapteG52595"/>
</dbReference>
<evidence type="ECO:0000256" key="8">
    <source>
        <dbReference type="ARBA" id="ARBA00023157"/>
    </source>
</evidence>
<dbReference type="Gene3D" id="3.40.50.200">
    <property type="entry name" value="Peptidase S8/S53 domain"/>
    <property type="match status" value="1"/>
</dbReference>
<reference evidence="15" key="3">
    <citation type="submission" date="2015-06" db="UniProtKB">
        <authorList>
            <consortium name="EnsemblMetazoa"/>
        </authorList>
    </citation>
    <scope>IDENTIFICATION</scope>
</reference>
<evidence type="ECO:0000313" key="15">
    <source>
        <dbReference type="EnsemblMetazoa" id="CapteP52595"/>
    </source>
</evidence>
<dbReference type="InterPro" id="IPR034182">
    <property type="entry name" value="Kexin/furin"/>
</dbReference>
<dbReference type="OrthoDB" id="300641at2759"/>
<feature type="non-terminal residue" evidence="14">
    <location>
        <position position="1"/>
    </location>
</feature>
<evidence type="ECO:0000313" key="16">
    <source>
        <dbReference type="Proteomes" id="UP000014760"/>
    </source>
</evidence>
<keyword evidence="7" id="KW-0865">Zymogen</keyword>
<dbReference type="Gene3D" id="3.30.70.850">
    <property type="entry name" value="Peptidase S8, pro-domain"/>
    <property type="match status" value="1"/>
</dbReference>
<accession>R7V2V8</accession>
<feature type="active site" description="Charge relay system" evidence="10 11">
    <location>
        <position position="182"/>
    </location>
</feature>
<dbReference type="GO" id="GO:0016485">
    <property type="term" value="P:protein processing"/>
    <property type="evidence" value="ECO:0007669"/>
    <property type="project" value="TreeGrafter"/>
</dbReference>
<dbReference type="InterPro" id="IPR002884">
    <property type="entry name" value="P_dom"/>
</dbReference>
<feature type="active site" description="Charge relay system" evidence="10 11">
    <location>
        <position position="141"/>
    </location>
</feature>
<evidence type="ECO:0000256" key="9">
    <source>
        <dbReference type="ARBA" id="ARBA00023180"/>
    </source>
</evidence>
<dbReference type="Proteomes" id="UP000014760">
    <property type="component" value="Unassembled WGS sequence"/>
</dbReference>
<keyword evidence="4" id="KW-0732">Signal</keyword>
<protein>
    <recommendedName>
        <fullName evidence="13">P/Homo B domain-containing protein</fullName>
    </recommendedName>
</protein>
<dbReference type="EMBL" id="KB295623">
    <property type="protein sequence ID" value="ELU12894.1"/>
    <property type="molecule type" value="Genomic_DNA"/>
</dbReference>
<dbReference type="PROSITE" id="PS00136">
    <property type="entry name" value="SUBTILASE_ASP"/>
    <property type="match status" value="1"/>
</dbReference>
<dbReference type="Gene3D" id="2.60.120.260">
    <property type="entry name" value="Galactose-binding domain-like"/>
    <property type="match status" value="1"/>
</dbReference>
<dbReference type="InterPro" id="IPR032815">
    <property type="entry name" value="S8_pro-domain"/>
</dbReference>
<keyword evidence="6 11" id="KW-0720">Serine protease</keyword>
<evidence type="ECO:0000256" key="7">
    <source>
        <dbReference type="ARBA" id="ARBA00023145"/>
    </source>
</evidence>
<dbReference type="InterPro" id="IPR023828">
    <property type="entry name" value="Peptidase_S8_Ser-AS"/>
</dbReference>
<dbReference type="FunFam" id="3.40.50.200:FF:000021">
    <property type="entry name" value="Proprotein convertase subtilisin/kexin type 5a"/>
    <property type="match status" value="1"/>
</dbReference>
<reference evidence="16" key="1">
    <citation type="submission" date="2012-12" db="EMBL/GenBank/DDBJ databases">
        <authorList>
            <person name="Hellsten U."/>
            <person name="Grimwood J."/>
            <person name="Chapman J.A."/>
            <person name="Shapiro H."/>
            <person name="Aerts A."/>
            <person name="Otillar R.P."/>
            <person name="Terry A.Y."/>
            <person name="Boore J.L."/>
            <person name="Simakov O."/>
            <person name="Marletaz F."/>
            <person name="Cho S.-J."/>
            <person name="Edsinger-Gonzales E."/>
            <person name="Havlak P."/>
            <person name="Kuo D.-H."/>
            <person name="Larsson T."/>
            <person name="Lv J."/>
            <person name="Arendt D."/>
            <person name="Savage R."/>
            <person name="Osoegawa K."/>
            <person name="de Jong P."/>
            <person name="Lindberg D.R."/>
            <person name="Seaver E.C."/>
            <person name="Weisblat D.A."/>
            <person name="Putnam N.H."/>
            <person name="Grigoriev I.V."/>
            <person name="Rokhsar D.S."/>
        </authorList>
    </citation>
    <scope>NUCLEOTIDE SEQUENCE</scope>
    <source>
        <strain evidence="16">I ESC-2004</strain>
    </source>
</reference>
<dbReference type="GO" id="GO:0005802">
    <property type="term" value="C:trans-Golgi network"/>
    <property type="evidence" value="ECO:0007669"/>
    <property type="project" value="TreeGrafter"/>
</dbReference>
<gene>
    <name evidence="14" type="ORF">CAPTEDRAFT_52595</name>
</gene>
<dbReference type="PROSITE" id="PS00137">
    <property type="entry name" value="SUBTILASE_HIS"/>
    <property type="match status" value="1"/>
</dbReference>
<evidence type="ECO:0000259" key="13">
    <source>
        <dbReference type="PROSITE" id="PS51829"/>
    </source>
</evidence>
<dbReference type="EMBL" id="AMQN01000776">
    <property type="status" value="NOT_ANNOTATED_CDS"/>
    <property type="molecule type" value="Genomic_DNA"/>
</dbReference>
<evidence type="ECO:0000256" key="5">
    <source>
        <dbReference type="ARBA" id="ARBA00022801"/>
    </source>
</evidence>
<evidence type="ECO:0000313" key="14">
    <source>
        <dbReference type="EMBL" id="ELU12894.1"/>
    </source>
</evidence>